<dbReference type="Pfam" id="PF01302">
    <property type="entry name" value="CAP_GLY"/>
    <property type="match status" value="1"/>
</dbReference>
<feature type="coiled-coil region" evidence="1">
    <location>
        <begin position="102"/>
        <end position="224"/>
    </location>
</feature>
<reference evidence="3" key="1">
    <citation type="submission" date="2022-03" db="EMBL/GenBank/DDBJ databases">
        <authorList>
            <person name="Legras J.-L."/>
            <person name="Devillers H."/>
            <person name="Grondin C."/>
        </authorList>
    </citation>
    <scope>NUCLEOTIDE SEQUENCE</scope>
    <source>
        <strain evidence="3">CLIB 1423</strain>
    </source>
</reference>
<dbReference type="PROSITE" id="PS50245">
    <property type="entry name" value="CAP_GLY_2"/>
    <property type="match status" value="1"/>
</dbReference>
<name>A0A9P0VWF4_9ASCO</name>
<dbReference type="OrthoDB" id="2130750at2759"/>
<gene>
    <name evidence="3" type="ORF">CLIB1423_01S08548</name>
</gene>
<proteinExistence type="predicted"/>
<dbReference type="SUPFAM" id="SSF74924">
    <property type="entry name" value="Cap-Gly domain"/>
    <property type="match status" value="1"/>
</dbReference>
<feature type="coiled-coil region" evidence="1">
    <location>
        <begin position="734"/>
        <end position="814"/>
    </location>
</feature>
<dbReference type="PROSITE" id="PS00845">
    <property type="entry name" value="CAP_GLY_1"/>
    <property type="match status" value="1"/>
</dbReference>
<dbReference type="PANTHER" id="PTHR18916">
    <property type="entry name" value="DYNACTIN 1-RELATED MICROTUBULE-BINDING"/>
    <property type="match status" value="1"/>
</dbReference>
<evidence type="ECO:0000313" key="3">
    <source>
        <dbReference type="EMBL" id="CAH2350369.1"/>
    </source>
</evidence>
<dbReference type="EMBL" id="CAKXYY010000001">
    <property type="protein sequence ID" value="CAH2350369.1"/>
    <property type="molecule type" value="Genomic_DNA"/>
</dbReference>
<dbReference type="InterPro" id="IPR036859">
    <property type="entry name" value="CAP-Gly_dom_sf"/>
</dbReference>
<protein>
    <recommendedName>
        <fullName evidence="2">CAP-Gly domain-containing protein</fullName>
    </recommendedName>
</protein>
<evidence type="ECO:0000259" key="2">
    <source>
        <dbReference type="PROSITE" id="PS50245"/>
    </source>
</evidence>
<feature type="coiled-coil region" evidence="1">
    <location>
        <begin position="249"/>
        <end position="303"/>
    </location>
</feature>
<accession>A0A9P0VWF4</accession>
<dbReference type="Gene3D" id="2.30.30.190">
    <property type="entry name" value="CAP Gly-rich-like domain"/>
    <property type="match status" value="1"/>
</dbReference>
<feature type="domain" description="CAP-Gly" evidence="2">
    <location>
        <begin position="23"/>
        <end position="65"/>
    </location>
</feature>
<evidence type="ECO:0000256" key="1">
    <source>
        <dbReference type="SAM" id="Coils"/>
    </source>
</evidence>
<dbReference type="Proteomes" id="UP000837801">
    <property type="component" value="Unassembled WGS sequence"/>
</dbReference>
<evidence type="ECO:0000313" key="4">
    <source>
        <dbReference type="Proteomes" id="UP000837801"/>
    </source>
</evidence>
<dbReference type="InterPro" id="IPR000938">
    <property type="entry name" value="CAP-Gly_domain"/>
</dbReference>
<comment type="caution">
    <text evidence="3">The sequence shown here is derived from an EMBL/GenBank/DDBJ whole genome shotgun (WGS) entry which is preliminary data.</text>
</comment>
<dbReference type="AlphaFoldDB" id="A0A9P0VWF4"/>
<keyword evidence="1" id="KW-0175">Coiled coil</keyword>
<organism evidence="3 4">
    <name type="scientific">[Candida] railenensis</name>
    <dbReference type="NCBI Taxonomy" id="45579"/>
    <lineage>
        <taxon>Eukaryota</taxon>
        <taxon>Fungi</taxon>
        <taxon>Dikarya</taxon>
        <taxon>Ascomycota</taxon>
        <taxon>Saccharomycotina</taxon>
        <taxon>Pichiomycetes</taxon>
        <taxon>Debaryomycetaceae</taxon>
        <taxon>Kurtzmaniella</taxon>
    </lineage>
</organism>
<keyword evidence="4" id="KW-1185">Reference proteome</keyword>
<sequence>MSSLSIGKAVSVKNYPGIVRFIGETEFSAGIWIGVELNEPNGKNDGSVAGKRYFDCSPKHGVFVREGLIDKEGGETGSDVPAAAAIPSTSSSTGASRLHLIIEKLQTKLKMANQDIDKLKSSLDKSQLRSVDLESKLEMQETDSAYYVETNIELQQQLDRLQSKYDETKVELQLLQEENEINKQIEQEIQRQATENPDTSSTDVKELLLRNKKLEMAVVNLESLLETNRTSYEAQLKGLMSNVVETALYEDIREKLDIAESRILNLQEQLDSTLDSEKLVIENELLTAKVEKLEKTVEEYVELHEIDKSLEENQALVEEELKREIGELVKVSNEDKRLIDELIAKNQSVKETLERLKTEAKPSGEISQEGQSIHIESLKLEIKKLGAKSVTNQIHSALKEIELKSLSDHLEQLKIAQGTTGNSDLYLLLNTIHIVGKNMERINFTLSKERKYGSGSIEEEQEEEEDYSPSLLYLEQSLLKQLLITLSAIKFNLEYNYDKLKSPLYSAIWKDSIPNLDISLSQFVYKGENVGAMDLKFVEQFIQNILTSFGFRSCHLKVIQEQGKLFVNLTKDLMDFLDNGGTMAEKTHLQVISTLIEDIIAKSEHSDDNDIYVFPSQKVDFDFYFQISNQIASILLRFSKNAEIEKYSHSDDNSLDQETVDEIFENESNSLERLKTLLVDLSNLIDSEIHINFGKEVVNTAVIYDALKETALVFPKEQSDSISIDSFDSLQAKLSQYTKNVFQKEQKIEELQLTVNLLESNLSLTVNQKDKIISDLNTTLATIKEEQKVTKENYKQLLAENNSLQGQIEDLLISNQKYQKGVNANSATFEDIYAEMEQSEKLSLIGEVHLLRKMLNYYTYSISIGGKTIAEDDYEWLKVSILPPSLEERDGNFLALSNTLRKLSSNAKLVVLANSGQNMSWKPRGSIPKYVSSVLKEKDQRYKSIKSAIFEGKTK</sequence>
<dbReference type="SMART" id="SM01052">
    <property type="entry name" value="CAP_GLY"/>
    <property type="match status" value="1"/>
</dbReference>